<evidence type="ECO:0000256" key="1">
    <source>
        <dbReference type="ARBA" id="ARBA00004127"/>
    </source>
</evidence>
<organism evidence="7 8">
    <name type="scientific">Trichoderma gamsii</name>
    <dbReference type="NCBI Taxonomy" id="398673"/>
    <lineage>
        <taxon>Eukaryota</taxon>
        <taxon>Fungi</taxon>
        <taxon>Dikarya</taxon>
        <taxon>Ascomycota</taxon>
        <taxon>Pezizomycotina</taxon>
        <taxon>Sordariomycetes</taxon>
        <taxon>Hypocreomycetidae</taxon>
        <taxon>Hypocreales</taxon>
        <taxon>Hypocreaceae</taxon>
        <taxon>Trichoderma</taxon>
    </lineage>
</organism>
<evidence type="ECO:0000256" key="5">
    <source>
        <dbReference type="SAM" id="Phobius"/>
    </source>
</evidence>
<dbReference type="PANTHER" id="PTHR34187">
    <property type="entry name" value="FGR18P"/>
    <property type="match status" value="1"/>
</dbReference>
<dbReference type="EMBL" id="JPDN02000004">
    <property type="protein sequence ID" value="PON29474.1"/>
    <property type="molecule type" value="Genomic_DNA"/>
</dbReference>
<feature type="transmembrane region" description="Helical" evidence="5">
    <location>
        <begin position="195"/>
        <end position="214"/>
    </location>
</feature>
<evidence type="ECO:0000256" key="2">
    <source>
        <dbReference type="ARBA" id="ARBA00022692"/>
    </source>
</evidence>
<keyword evidence="2 5" id="KW-0812">Transmembrane</keyword>
<name>A0A2P4ZYU5_9HYPO</name>
<protein>
    <recommendedName>
        <fullName evidence="6">DUF202 domain-containing protein</fullName>
    </recommendedName>
</protein>
<dbReference type="Proteomes" id="UP000054821">
    <property type="component" value="Unassembled WGS sequence"/>
</dbReference>
<proteinExistence type="predicted"/>
<keyword evidence="4 5" id="KW-0472">Membrane</keyword>
<comment type="caution">
    <text evidence="7">The sequence shown here is derived from an EMBL/GenBank/DDBJ whole genome shotgun (WGS) entry which is preliminary data.</text>
</comment>
<sequence>KQHFLFTFRNSPITFAYWNTNGDIFLYECLRIIDLIVYEREEGQKKTTLTMADEETLTRSHCLPFISITEPIEVSELRSDGSTDASAFFQWPFPSPLLFENESSDARDHCANERTFLSYLRLSIYMAIVSVAITVSFHIKGTPSDLERRVSKPLGGIFWVLSVVTLVLGAGNYIRTVNMYGKRAAIVQSGWKTQVILGFIAFSIIGTCIILLVIDKVRQK</sequence>
<dbReference type="Pfam" id="PF02656">
    <property type="entry name" value="DUF202"/>
    <property type="match status" value="1"/>
</dbReference>
<evidence type="ECO:0000259" key="6">
    <source>
        <dbReference type="Pfam" id="PF02656"/>
    </source>
</evidence>
<feature type="non-terminal residue" evidence="7">
    <location>
        <position position="1"/>
    </location>
</feature>
<comment type="subcellular location">
    <subcellularLocation>
        <location evidence="1">Endomembrane system</location>
        <topology evidence="1">Multi-pass membrane protein</topology>
    </subcellularLocation>
</comment>
<accession>A0A2P4ZYU5</accession>
<gene>
    <name evidence="7" type="ORF">TGAM01_v201723</name>
</gene>
<dbReference type="InterPro" id="IPR003807">
    <property type="entry name" value="DUF202"/>
</dbReference>
<dbReference type="PANTHER" id="PTHR34187:SF3">
    <property type="entry name" value="DUF DOMAIN PROTEIN (AFU_ORTHOLOGUE AFUA_6G11150)"/>
    <property type="match status" value="1"/>
</dbReference>
<keyword evidence="8" id="KW-1185">Reference proteome</keyword>
<dbReference type="GeneID" id="36347347"/>
<dbReference type="AlphaFoldDB" id="A0A2P4ZYU5"/>
<feature type="transmembrane region" description="Helical" evidence="5">
    <location>
        <begin position="154"/>
        <end position="174"/>
    </location>
</feature>
<keyword evidence="3 5" id="KW-1133">Transmembrane helix</keyword>
<evidence type="ECO:0000313" key="7">
    <source>
        <dbReference type="EMBL" id="PON29474.1"/>
    </source>
</evidence>
<dbReference type="RefSeq" id="XP_024406441.1">
    <property type="nucleotide sequence ID" value="XM_024548830.1"/>
</dbReference>
<dbReference type="GO" id="GO:0012505">
    <property type="term" value="C:endomembrane system"/>
    <property type="evidence" value="ECO:0007669"/>
    <property type="project" value="UniProtKB-SubCell"/>
</dbReference>
<evidence type="ECO:0000313" key="8">
    <source>
        <dbReference type="Proteomes" id="UP000054821"/>
    </source>
</evidence>
<feature type="domain" description="DUF202" evidence="6">
    <location>
        <begin position="107"/>
        <end position="179"/>
    </location>
</feature>
<evidence type="ECO:0000256" key="3">
    <source>
        <dbReference type="ARBA" id="ARBA00022989"/>
    </source>
</evidence>
<evidence type="ECO:0000256" key="4">
    <source>
        <dbReference type="ARBA" id="ARBA00023136"/>
    </source>
</evidence>
<reference evidence="7 8" key="1">
    <citation type="journal article" date="2016" name="Genome Announc.">
        <title>Draft Whole-Genome Sequence of Trichoderma gamsii T6085, a Promising Biocontrol Agent of Fusarium Head Blight on Wheat.</title>
        <authorList>
            <person name="Baroncelli R."/>
            <person name="Zapparata A."/>
            <person name="Piaggeschi G."/>
            <person name="Sarrocco S."/>
            <person name="Vannacci G."/>
        </authorList>
    </citation>
    <scope>NUCLEOTIDE SEQUENCE [LARGE SCALE GENOMIC DNA]</scope>
    <source>
        <strain evidence="7 8">T6085</strain>
    </source>
</reference>
<dbReference type="InterPro" id="IPR052053">
    <property type="entry name" value="IM_YidH-like"/>
</dbReference>
<feature type="transmembrane region" description="Helical" evidence="5">
    <location>
        <begin position="122"/>
        <end position="139"/>
    </location>
</feature>